<keyword evidence="3 10" id="KW-0732">Signal</keyword>
<sequence>MGYHTASLWVLWLSLGLTNTIDVIPGRIRNHGHYVCSTWGNYHFKTFDGDFYQFPGSCSYNLASDCGDSYQEFSVHVHRSAINDHPLIDKITVTIKDVIIQLKSSIVIVNGAIAKTPYYSFGILISKNDAYFKLYTKTGLTLMWNKEDAVMVELDPKFNNRTCGLCGDYNGVPVYDEFVSGNMLLNPIQFGNLQNIHDPNVECTDKDETQSTDTSHCSQFRSVCEQHLKHEAFSDCESLLNLENYIQACTLDMCSCNHSQDSFCLCSTITEYSRQCSHAGGRPENWRTDNFCPKQCPGNMIYKESGSPCKSSCSHLEIHSLCEEHYMDGCFCPEGTVHDDYTDQGCVPVSECHCKHRGTLYAPGQTMQNDCDECQCVAGRWSCTDHACPGVCSIEGGAHFTTFDGKAYTFHGNCYYVLSKGYTNESHVVIGELKPCSSSDKETCLKSVVLLTDSKKNVVVFKADGTVLLNDLKITLPHVTASFSILQPVENNIIVQATNGLQMQIQLLPTMQLYITRDKSARRHLQGLCGNFNSKEGDDFKTSGGLVEATASAFANTWKAQASCHDVSDWLEDPCSLSIENKNYADYWCSKLGHDESHFSKCHSTIDPTEYIKRCRYDSCNCKDSEHCMCAALSSYVRACAAKGIILWGWKNGICDHDISSCPSTQVYLYNVTTCQPTCRSLAEGEKACATVFTPLDGCGCPDGEYLNEKNHCVHLSQCSCYYQGTYVEPLDVIYKHDERCSCHNGKLLCTTHVNDTCPEGKVYFDCNKVNAGVVESTVHRSCKTLGVEYFQTECISGCVCPSGLLDDGAGGCVPEDRCPCVHNKDIYPHGTKVKVDCNTCLCQRGKWTCTNAVCYGTCSIYGNGHYVTFDEKFYDFDGNCEFVAAQDYCGPNHSTGNFSIITENIPCGTTGVTCSKSIKVFLGKTVLKFADKHIEETVGEGVKDVQYLTREVGIYLVIETSNGILLIWDRKTTIFIKVSPAYKGKLCGLCGNFDDISQNDFTTSHMLQVTDVLEFGNSWKVDSSCPDATDIVNPCSQNPHRHSWSEKQCGLIKSEVFKVCHSKVDPKPFYEACVNDACSCDSGGDCECFCTAVAAYAQECTKAEACVYWRTPDICPMFCDFYNPNGHCEWHYHPCGNHSIQTCRSINHIDTSVTITYLEGCYPTCPKNKPIFDETSKKCVTKEECGCYINDVHYKSGAEILHYKKCHKWGIHMMDTRVLCHTKEMAKSSILGAEKNFIIHHTDTFSPDLVISVNIGNVSCFISSSSYSPISITSLSAQSCTQVCSWSKWYSVSYPTYENGGDNETYRKIRNSGYDVCENPDQISCRAKHWPHKELHELQQTVTCDVSDGLICNNKDQKNEPVCFDYEIRVYCCRASYKCSHTTTSSRAGTNGTTSFASTTTTKLRKTSSQTYGSSPIKKHFTSTHVTSSPTTIRITTFRTKTTTVTSSASVSKAKTISTGSESTPATTTEAWIATIKPTPTSTSITILTTNKPTTISEGLTSSTISTAKTTKYESPETSPASTTTPITSVPKIVFATNKTPFTEEPNKVISTPTMNITVSTTTSLTSLITSEGTETTTKYMPIKTEVMSTRSTNTFPYTTSKVISEYSTTTSRPGMTTQTLNTTSKPMKTTPPSSSKPTSMLTTEVTSPDYSEATISGTIGHMSTKSTVPFSTETTESHITTVPKTSTGRTHATSIKETSISSSTMCICVYNGDSYFPGKEPNETWMLDNCTMAKCLENHMVEITELQCEPPPMITCANGDQPKAVLDEDKCCWHWECDCTCSGWGDPHYRTFDGTYYTYQGTCTYTLVEEIVKKNNFAIYIDNYDCDTNDSVSCPRDLIIQYNTQEIQLVVDGSEEIEIQVFVNEEIVGTPYENYGVKIYTLGINYVVDIPELGVNITYNGLTFYIKLPYSRFGHNTQGQCGTCTNNRKDDCRTRDGIIVSNCEIMADSWIIEDPHKPECGQIESTLPPGVPPSLPTCQPSPLCSLIMGPTFQKCHQVVPPNDYYEACVYDACHVSRSKIECSSLQHYAQLCADKGFCIDWRSQVPECSISCPSHKVYNACGLAKPRTCETNLEQWKTRDDEHLVEGCFCPRGTIRFSPAVDVCVPQCGCVGPDNIPRKFGEKFRIGCQNCTCIKGGSGITCQKHQCKVEAKVHCDLEGYFPEVQINPADPCCNMTVCKCDPSRCKTVTPTCELGYEAVGGISEGHCCYVYQCVPKNVCVHGKAEYLPGAPIYTDKCQSCMCEQNGNQSIGMQITCKLFPSMQCPQGFVQKKGTDDCCGECEQTHCVLTLNGSSASYHLIKPGEIFPTENNCTVYSCNVVRNQFITSVSQISCPHFNEDDCEPGTIEFLPNGCCKVCVKKMKTCKLHEYYDYLSYNNCSTTDLVKMSRCDGSCATFSMYSMTTKAMSHECACCQEVQTSQKHVTLQCSDGSQVEHEYIAVEKCDCMNSGCDVVKSAEEMTSNTTTNVGRLSQD</sequence>
<comment type="caution">
    <text evidence="8">Lacks conserved residue(s) required for the propagation of feature annotation.</text>
</comment>
<dbReference type="GO" id="GO:0031012">
    <property type="term" value="C:extracellular matrix"/>
    <property type="evidence" value="ECO:0007669"/>
    <property type="project" value="TreeGrafter"/>
</dbReference>
<dbReference type="Pfam" id="PF13330">
    <property type="entry name" value="Mucin2_WxxW"/>
    <property type="match status" value="1"/>
</dbReference>
<name>A0AAV7AV31_ENGPU</name>
<dbReference type="Pfam" id="PF08742">
    <property type="entry name" value="C8"/>
    <property type="match status" value="4"/>
</dbReference>
<comment type="caution">
    <text evidence="14">The sequence shown here is derived from an EMBL/GenBank/DDBJ whole genome shotgun (WGS) entry which is preliminary data.</text>
</comment>
<dbReference type="InterPro" id="IPR050780">
    <property type="entry name" value="Mucin_vWF_Thrombospondin_sf"/>
</dbReference>
<dbReference type="SMART" id="SM00041">
    <property type="entry name" value="CT"/>
    <property type="match status" value="1"/>
</dbReference>
<evidence type="ECO:0000256" key="2">
    <source>
        <dbReference type="ARBA" id="ARBA00022525"/>
    </source>
</evidence>
<feature type="compositionally biased region" description="Low complexity" evidence="9">
    <location>
        <begin position="1624"/>
        <end position="1645"/>
    </location>
</feature>
<feature type="disulfide bond" evidence="8">
    <location>
        <begin position="2395"/>
        <end position="2447"/>
    </location>
</feature>
<feature type="region of interest" description="Disordered" evidence="9">
    <location>
        <begin position="1608"/>
        <end position="1646"/>
    </location>
</feature>
<dbReference type="SMART" id="SM00216">
    <property type="entry name" value="VWD"/>
    <property type="match status" value="4"/>
</dbReference>
<dbReference type="CDD" id="cd19941">
    <property type="entry name" value="TIL"/>
    <property type="match status" value="4"/>
</dbReference>
<dbReference type="InterPro" id="IPR025155">
    <property type="entry name" value="WxxW_domain"/>
</dbReference>
<dbReference type="PANTHER" id="PTHR11339:SF371">
    <property type="entry name" value="MUCIN-2"/>
    <property type="match status" value="1"/>
</dbReference>
<dbReference type="InterPro" id="IPR002919">
    <property type="entry name" value="TIL_dom"/>
</dbReference>
<dbReference type="FunFam" id="2.10.25.10:FF:000674">
    <property type="entry name" value="Mucin-2"/>
    <property type="match status" value="1"/>
</dbReference>
<keyword evidence="15" id="KW-1185">Reference proteome</keyword>
<evidence type="ECO:0000259" key="11">
    <source>
        <dbReference type="PROSITE" id="PS01225"/>
    </source>
</evidence>
<feature type="disulfide bond" evidence="8">
    <location>
        <begin position="2391"/>
        <end position="2445"/>
    </location>
</feature>
<dbReference type="FunFam" id="2.10.25.10:FF:000153">
    <property type="entry name" value="MUC5B isoform 1"/>
    <property type="match status" value="1"/>
</dbReference>
<evidence type="ECO:0000313" key="14">
    <source>
        <dbReference type="EMBL" id="KAG8563913.1"/>
    </source>
</evidence>
<evidence type="ECO:0000259" key="13">
    <source>
        <dbReference type="PROSITE" id="PS51233"/>
    </source>
</evidence>
<evidence type="ECO:0000259" key="12">
    <source>
        <dbReference type="PROSITE" id="PS50184"/>
    </source>
</evidence>
<feature type="domain" description="VWFC" evidence="12">
    <location>
        <begin position="2219"/>
        <end position="2284"/>
    </location>
</feature>
<organism evidence="14 15">
    <name type="scientific">Engystomops pustulosus</name>
    <name type="common">Tungara frog</name>
    <name type="synonym">Physalaemus pustulosus</name>
    <dbReference type="NCBI Taxonomy" id="76066"/>
    <lineage>
        <taxon>Eukaryota</taxon>
        <taxon>Metazoa</taxon>
        <taxon>Chordata</taxon>
        <taxon>Craniata</taxon>
        <taxon>Vertebrata</taxon>
        <taxon>Euteleostomi</taxon>
        <taxon>Amphibia</taxon>
        <taxon>Batrachia</taxon>
        <taxon>Anura</taxon>
        <taxon>Neobatrachia</taxon>
        <taxon>Hyloidea</taxon>
        <taxon>Leptodactylidae</taxon>
        <taxon>Leiuperinae</taxon>
        <taxon>Engystomops</taxon>
    </lineage>
</organism>
<dbReference type="InterPro" id="IPR006207">
    <property type="entry name" value="Cys_knot_C"/>
</dbReference>
<dbReference type="PROSITE" id="PS01225">
    <property type="entry name" value="CTCK_2"/>
    <property type="match status" value="1"/>
</dbReference>
<dbReference type="EMBL" id="WNYA01000007">
    <property type="protein sequence ID" value="KAG8563913.1"/>
    <property type="molecule type" value="Genomic_DNA"/>
</dbReference>
<feature type="chain" id="PRO_5043798440" description="Mucin-2" evidence="10">
    <location>
        <begin position="21"/>
        <end position="2475"/>
    </location>
</feature>
<keyword evidence="5" id="KW-0186">Copper</keyword>
<gene>
    <name evidence="14" type="ORF">GDO81_016249</name>
</gene>
<evidence type="ECO:0000256" key="5">
    <source>
        <dbReference type="ARBA" id="ARBA00023008"/>
    </source>
</evidence>
<dbReference type="InterPro" id="IPR058753">
    <property type="entry name" value="TIL_OTOGL_Mucin"/>
</dbReference>
<dbReference type="PANTHER" id="PTHR11339">
    <property type="entry name" value="EXTRACELLULAR MATRIX GLYCOPROTEIN RELATED"/>
    <property type="match status" value="1"/>
</dbReference>
<feature type="compositionally biased region" description="Polar residues" evidence="9">
    <location>
        <begin position="1608"/>
        <end position="1623"/>
    </location>
</feature>
<dbReference type="SUPFAM" id="SSF57603">
    <property type="entry name" value="FnI-like domain"/>
    <property type="match status" value="2"/>
</dbReference>
<keyword evidence="4" id="KW-0677">Repeat</keyword>
<feature type="disulfide bond" evidence="8">
    <location>
        <begin position="2380"/>
        <end position="2429"/>
    </location>
</feature>
<evidence type="ECO:0000256" key="8">
    <source>
        <dbReference type="PROSITE-ProRule" id="PRU00039"/>
    </source>
</evidence>
<keyword evidence="7" id="KW-0325">Glycoprotein</keyword>
<feature type="domain" description="VWFC" evidence="12">
    <location>
        <begin position="2112"/>
        <end position="2181"/>
    </location>
</feature>
<protein>
    <recommendedName>
        <fullName evidence="16">Mucin-2</fullName>
    </recommendedName>
</protein>
<dbReference type="PROSITE" id="PS51233">
    <property type="entry name" value="VWFD"/>
    <property type="match status" value="4"/>
</dbReference>
<feature type="domain" description="VWFD" evidence="13">
    <location>
        <begin position="390"/>
        <end position="565"/>
    </location>
</feature>
<dbReference type="InterPro" id="IPR001846">
    <property type="entry name" value="VWF_type-D"/>
</dbReference>
<reference evidence="14" key="1">
    <citation type="thesis" date="2020" institute="ProQuest LLC" country="789 East Eisenhower Parkway, Ann Arbor, MI, USA">
        <title>Comparative Genomics and Chromosome Evolution.</title>
        <authorList>
            <person name="Mudd A.B."/>
        </authorList>
    </citation>
    <scope>NUCLEOTIDE SEQUENCE</scope>
    <source>
        <strain evidence="14">237g6f4</strain>
        <tissue evidence="14">Blood</tissue>
    </source>
</reference>
<feature type="domain" description="VWFD" evidence="13">
    <location>
        <begin position="857"/>
        <end position="1027"/>
    </location>
</feature>
<dbReference type="Gene3D" id="2.10.25.10">
    <property type="entry name" value="Laminin"/>
    <property type="match status" value="4"/>
</dbReference>
<feature type="domain" description="VWFD" evidence="13">
    <location>
        <begin position="1781"/>
        <end position="1963"/>
    </location>
</feature>
<comment type="subcellular location">
    <subcellularLocation>
        <location evidence="1">Secreted</location>
    </subcellularLocation>
</comment>
<dbReference type="SMART" id="SM00215">
    <property type="entry name" value="VWC_out"/>
    <property type="match status" value="3"/>
</dbReference>
<dbReference type="InterPro" id="IPR001007">
    <property type="entry name" value="VWF_dom"/>
</dbReference>
<dbReference type="SMART" id="SM00214">
    <property type="entry name" value="VWC"/>
    <property type="match status" value="5"/>
</dbReference>
<evidence type="ECO:0000313" key="15">
    <source>
        <dbReference type="Proteomes" id="UP000824782"/>
    </source>
</evidence>
<keyword evidence="2" id="KW-0964">Secreted</keyword>
<feature type="domain" description="VWFD" evidence="13">
    <location>
        <begin position="34"/>
        <end position="204"/>
    </location>
</feature>
<keyword evidence="6 8" id="KW-1015">Disulfide bond</keyword>
<feature type="compositionally biased region" description="Polar residues" evidence="9">
    <location>
        <begin position="1672"/>
        <end position="1694"/>
    </location>
</feature>
<evidence type="ECO:0000256" key="6">
    <source>
        <dbReference type="ARBA" id="ARBA00023157"/>
    </source>
</evidence>
<dbReference type="SMART" id="SM00832">
    <property type="entry name" value="C8"/>
    <property type="match status" value="4"/>
</dbReference>
<dbReference type="Pfam" id="PF23244">
    <property type="entry name" value="VWF"/>
    <property type="match status" value="1"/>
</dbReference>
<dbReference type="PROSITE" id="PS50184">
    <property type="entry name" value="VWFC_2"/>
    <property type="match status" value="2"/>
</dbReference>
<dbReference type="InterPro" id="IPR036084">
    <property type="entry name" value="Ser_inhib-like_sf"/>
</dbReference>
<dbReference type="InterPro" id="IPR014853">
    <property type="entry name" value="VWF/SSPO/ZAN-like_Cys-rich_dom"/>
</dbReference>
<proteinExistence type="predicted"/>
<accession>A0AAV7AV31</accession>
<evidence type="ECO:0000256" key="3">
    <source>
        <dbReference type="ARBA" id="ARBA00022729"/>
    </source>
</evidence>
<feature type="region of interest" description="Disordered" evidence="9">
    <location>
        <begin position="1672"/>
        <end position="1696"/>
    </location>
</feature>
<evidence type="ECO:0000256" key="4">
    <source>
        <dbReference type="ARBA" id="ARBA00022737"/>
    </source>
</evidence>
<feature type="signal peptide" evidence="10">
    <location>
        <begin position="1"/>
        <end position="20"/>
    </location>
</feature>
<evidence type="ECO:0000256" key="1">
    <source>
        <dbReference type="ARBA" id="ARBA00004613"/>
    </source>
</evidence>
<dbReference type="Proteomes" id="UP000824782">
    <property type="component" value="Unassembled WGS sequence"/>
</dbReference>
<evidence type="ECO:0000256" key="9">
    <source>
        <dbReference type="SAM" id="MobiDB-lite"/>
    </source>
</evidence>
<dbReference type="Pfam" id="PF25962">
    <property type="entry name" value="TIL_OTOGL_Mucin"/>
    <property type="match status" value="1"/>
</dbReference>
<dbReference type="Pfam" id="PF01826">
    <property type="entry name" value="TIL"/>
    <property type="match status" value="1"/>
</dbReference>
<dbReference type="GO" id="GO:0005615">
    <property type="term" value="C:extracellular space"/>
    <property type="evidence" value="ECO:0007669"/>
    <property type="project" value="TreeGrafter"/>
</dbReference>
<evidence type="ECO:0000256" key="7">
    <source>
        <dbReference type="ARBA" id="ARBA00023180"/>
    </source>
</evidence>
<evidence type="ECO:0008006" key="16">
    <source>
        <dbReference type="Google" id="ProtNLM"/>
    </source>
</evidence>
<evidence type="ECO:0000256" key="10">
    <source>
        <dbReference type="SAM" id="SignalP"/>
    </source>
</evidence>
<dbReference type="Pfam" id="PF00094">
    <property type="entry name" value="VWD"/>
    <property type="match status" value="4"/>
</dbReference>
<feature type="domain" description="CTCK" evidence="11">
    <location>
        <begin position="2359"/>
        <end position="2453"/>
    </location>
</feature>
<dbReference type="SUPFAM" id="SSF57567">
    <property type="entry name" value="Serine protease inhibitors"/>
    <property type="match status" value="4"/>
</dbReference>
<dbReference type="PROSITE" id="PS01185">
    <property type="entry name" value="CTCK_1"/>
    <property type="match status" value="1"/>
</dbReference>